<dbReference type="Gramene" id="TraesJAG3A03G01378500.1">
    <property type="protein sequence ID" value="TraesJAG3A03G01378500.1.CDS1"/>
    <property type="gene ID" value="TraesJAG3A03G01378500"/>
</dbReference>
<protein>
    <recommendedName>
        <fullName evidence="1">RNase H type-1 domain-containing protein</fullName>
    </recommendedName>
</protein>
<dbReference type="Gramene" id="TraesMAC7B03G04257450.1">
    <property type="protein sequence ID" value="TraesMAC7B03G04257450.1.CDS1"/>
    <property type="gene ID" value="TraesMAC7B03G04257450"/>
</dbReference>
<dbReference type="Gramene" id="TraesLAC4A03G01966240.1">
    <property type="protein sequence ID" value="TraesLAC4A03G01966240.1.CDS1"/>
    <property type="gene ID" value="TraesLAC4A03G01966240"/>
</dbReference>
<dbReference type="Gramene" id="TraesCLE_scaffold_010991_01G000200.1">
    <property type="protein sequence ID" value="TraesCLE_scaffold_010991_01G000200.1"/>
    <property type="gene ID" value="TraesCLE_scaffold_010991_01G000200"/>
</dbReference>
<dbReference type="Gramene" id="TraesMAC4A03G02012100.1">
    <property type="protein sequence ID" value="TraesMAC4A03G02012100.1.CDS1"/>
    <property type="gene ID" value="TraesMAC4A03G02012100"/>
</dbReference>
<organism evidence="2">
    <name type="scientific">Triticum aestivum</name>
    <name type="common">Wheat</name>
    <dbReference type="NCBI Taxonomy" id="4565"/>
    <lineage>
        <taxon>Eukaryota</taxon>
        <taxon>Viridiplantae</taxon>
        <taxon>Streptophyta</taxon>
        <taxon>Embryophyta</taxon>
        <taxon>Tracheophyta</taxon>
        <taxon>Spermatophyta</taxon>
        <taxon>Magnoliopsida</taxon>
        <taxon>Liliopsida</taxon>
        <taxon>Poales</taxon>
        <taxon>Poaceae</taxon>
        <taxon>BOP clade</taxon>
        <taxon>Pooideae</taxon>
        <taxon>Triticodae</taxon>
        <taxon>Triticeae</taxon>
        <taxon>Triticinae</taxon>
        <taxon>Triticum</taxon>
    </lineage>
</organism>
<dbReference type="Gramene" id="TraesSYM4A03G02038220.1">
    <property type="protein sequence ID" value="TraesSYM4A03G02038220.1.CDS1"/>
    <property type="gene ID" value="TraesSYM4A03G02038220"/>
</dbReference>
<proteinExistence type="predicted"/>
<dbReference type="Gramene" id="TraesMAC3A03G01367630.1">
    <property type="protein sequence ID" value="TraesMAC3A03G01367630.1.CDS1"/>
    <property type="gene ID" value="TraesMAC3A03G01367630"/>
</dbReference>
<dbReference type="Gramene" id="TraesARI3A03G01389500.1">
    <property type="protein sequence ID" value="TraesARI3A03G01389500.1.CDS1"/>
    <property type="gene ID" value="TraesARI3A03G01389500"/>
</dbReference>
<dbReference type="OrthoDB" id="694800at2759"/>
<accession>A0A341Z545</accession>
<dbReference type="Proteomes" id="UP000019116">
    <property type="component" value="Chromosome 7B"/>
</dbReference>
<sequence length="90" mass="10098">MEVDCLEMVNLWNTRHNSRSIVAPILVEIGELVSDFSLFVIQHVLRSANVPAHLCAKRACTLNVTESWLEDNPGFLLTSLLADCRENAFV</sequence>
<reference evidence="2" key="1">
    <citation type="submission" date="2018-08" db="EMBL/GenBank/DDBJ databases">
        <authorList>
            <person name="Rossello M."/>
        </authorList>
    </citation>
    <scope>NUCLEOTIDE SEQUENCE [LARGE SCALE GENOMIC DNA]</scope>
    <source>
        <strain evidence="2">cv. Chinese Spring</strain>
    </source>
</reference>
<dbReference type="Gramene" id="TraesCLE_scaffold_917986_01G000100.1">
    <property type="protein sequence ID" value="TraesCLE_scaffold_917986_01G000100.1"/>
    <property type="gene ID" value="TraesCLE_scaffold_917986_01G000100"/>
</dbReference>
<dbReference type="Gramene" id="TraesLDM4A03G02011480.1">
    <property type="protein sequence ID" value="TraesLDM4A03G02011480.1.CDS1"/>
    <property type="gene ID" value="TraesLDM4A03G02011480"/>
</dbReference>
<dbReference type="GO" id="GO:0004523">
    <property type="term" value="F:RNA-DNA hybrid ribonuclease activity"/>
    <property type="evidence" value="ECO:0007669"/>
    <property type="project" value="InterPro"/>
</dbReference>
<dbReference type="EnsemblPlants" id="TraesCS7B02G482500.1">
    <property type="protein sequence ID" value="TraesCS7B02G482500.1.cds1"/>
    <property type="gene ID" value="TraesCS7B02G482500"/>
</dbReference>
<dbReference type="Gramene" id="TraesARI4A03G02048270.1">
    <property type="protein sequence ID" value="TraesARI4A03G02048270.1.CDS1"/>
    <property type="gene ID" value="TraesARI4A03G02048270"/>
</dbReference>
<dbReference type="Pfam" id="PF13456">
    <property type="entry name" value="RVT_3"/>
    <property type="match status" value="1"/>
</dbReference>
<name>A0A341Z545_WHEAT</name>
<dbReference type="AlphaFoldDB" id="A0A341Z545"/>
<keyword evidence="3" id="KW-1185">Reference proteome</keyword>
<dbReference type="Gramene" id="TraesSYM3A03G01391100.1">
    <property type="protein sequence ID" value="TraesSYM3A03G01391100.1.CDS1"/>
    <property type="gene ID" value="TraesSYM3A03G01391100"/>
</dbReference>
<dbReference type="Gramene" id="TraesSTA4A03G02008600.1">
    <property type="protein sequence ID" value="TraesSTA4A03G02008600.1.CDS1"/>
    <property type="gene ID" value="TraesSTA4A03G02008600"/>
</dbReference>
<dbReference type="STRING" id="4565.A0A341Z545"/>
<dbReference type="Gramene" id="TraesCS4A02G027600.1">
    <property type="protein sequence ID" value="TraesCS4A02G027600.1.cds1"/>
    <property type="gene ID" value="TraesCS4A02G027600"/>
</dbReference>
<dbReference type="Gramene" id="TraesCS7B03G1299700.1">
    <property type="protein sequence ID" value="TraesCS7B03G1299700.1.CDS1"/>
    <property type="gene ID" value="TraesCS7B03G1299700"/>
</dbReference>
<dbReference type="Gramene" id="TraesWEE_scaffold_669250_01G000100.1">
    <property type="protein sequence ID" value="TraesWEE_scaffold_669250_01G000100.1"/>
    <property type="gene ID" value="TraesWEE_scaffold_669250_01G000100"/>
</dbReference>
<dbReference type="Gramene" id="TraesRN7B0100653700.1">
    <property type="protein sequence ID" value="TraesRN7B0100653700.1"/>
    <property type="gene ID" value="TraesRN7B0100653700"/>
</dbReference>
<dbReference type="InterPro" id="IPR002156">
    <property type="entry name" value="RNaseH_domain"/>
</dbReference>
<dbReference type="Gramene" id="TraesJAG4A03G02019750.1">
    <property type="protein sequence ID" value="TraesJAG4A03G02019750.1.CDS1"/>
    <property type="gene ID" value="TraesJAG4A03G02019750"/>
</dbReference>
<dbReference type="Proteomes" id="UP000019116">
    <property type="component" value="Chromosome 4A"/>
</dbReference>
<dbReference type="Gramene" id="TraesSTA3A03G01360680.1">
    <property type="protein sequence ID" value="TraesSTA3A03G01360680.1.CDS1"/>
    <property type="gene ID" value="TraesSTA3A03G01360680"/>
</dbReference>
<dbReference type="Gramene" id="TraesCS7B02G482500.1">
    <property type="protein sequence ID" value="TraesCS7B02G482500.1.cds1"/>
    <property type="gene ID" value="TraesCS7B02G482500"/>
</dbReference>
<evidence type="ECO:0000313" key="3">
    <source>
        <dbReference type="Proteomes" id="UP000019116"/>
    </source>
</evidence>
<feature type="domain" description="RNase H type-1" evidence="1">
    <location>
        <begin position="1"/>
        <end position="59"/>
    </location>
</feature>
<dbReference type="EnsemblPlants" id="TraesCS4A02G027600.1">
    <property type="protein sequence ID" value="TraesCS4A02G027600.1.cds1"/>
    <property type="gene ID" value="TraesCS4A02G027600"/>
</dbReference>
<evidence type="ECO:0000259" key="1">
    <source>
        <dbReference type="Pfam" id="PF13456"/>
    </source>
</evidence>
<dbReference type="GO" id="GO:0003676">
    <property type="term" value="F:nucleic acid binding"/>
    <property type="evidence" value="ECO:0007669"/>
    <property type="project" value="InterPro"/>
</dbReference>
<reference evidence="2" key="2">
    <citation type="submission" date="2018-10" db="UniProtKB">
        <authorList>
            <consortium name="EnsemblPlants"/>
        </authorList>
    </citation>
    <scope>IDENTIFICATION</scope>
</reference>
<dbReference type="Gramene" id="TraesCS4A03G0051700.1">
    <property type="protein sequence ID" value="TraesCS4A03G0051700.1.CDS1"/>
    <property type="gene ID" value="TraesCS4A03G0051700"/>
</dbReference>
<dbReference type="Gramene" id="TraesNOR3A03G01389760.1">
    <property type="protein sequence ID" value="TraesNOR3A03G01389760.1.CDS1"/>
    <property type="gene ID" value="TraesNOR3A03G01389760"/>
</dbReference>
<evidence type="ECO:0000313" key="2">
    <source>
        <dbReference type="EnsemblPlants" id="TraesCS4A02G027600.1.cds1"/>
    </source>
</evidence>
<dbReference type="Gramene" id="TraesJUL4A03G02031450.1">
    <property type="protein sequence ID" value="TraesJUL4A03G02031450.1.CDS1"/>
    <property type="gene ID" value="TraesJUL4A03G02031450"/>
</dbReference>